<dbReference type="Proteomes" id="UP000636661">
    <property type="component" value="Unassembled WGS sequence"/>
</dbReference>
<name>A0A918I4D8_9ACTN</name>
<evidence type="ECO:0000313" key="1">
    <source>
        <dbReference type="EMBL" id="GGU61944.1"/>
    </source>
</evidence>
<reference evidence="1" key="1">
    <citation type="journal article" date="2014" name="Int. J. Syst. Evol. Microbiol.">
        <title>Complete genome sequence of Corynebacterium casei LMG S-19264T (=DSM 44701T), isolated from a smear-ripened cheese.</title>
        <authorList>
            <consortium name="US DOE Joint Genome Institute (JGI-PGF)"/>
            <person name="Walter F."/>
            <person name="Albersmeier A."/>
            <person name="Kalinowski J."/>
            <person name="Ruckert C."/>
        </authorList>
    </citation>
    <scope>NUCLEOTIDE SEQUENCE</scope>
    <source>
        <strain evidence="1">JCM 4391</strain>
    </source>
</reference>
<accession>A0A918I4D8</accession>
<comment type="caution">
    <text evidence="1">The sequence shown here is derived from an EMBL/GenBank/DDBJ whole genome shotgun (WGS) entry which is preliminary data.</text>
</comment>
<keyword evidence="2" id="KW-1185">Reference proteome</keyword>
<dbReference type="AlphaFoldDB" id="A0A918I4D8"/>
<dbReference type="RefSeq" id="WP_189554274.1">
    <property type="nucleotide sequence ID" value="NZ_BMTP01000020.1"/>
</dbReference>
<dbReference type="EMBL" id="BMTP01000020">
    <property type="protein sequence ID" value="GGU61944.1"/>
    <property type="molecule type" value="Genomic_DNA"/>
</dbReference>
<proteinExistence type="predicted"/>
<protein>
    <submittedName>
        <fullName evidence="1">Uncharacterized protein</fullName>
    </submittedName>
</protein>
<sequence length="267" mass="29575">MSTVSRSHGTTAKYHLDRCRCYPCCHANSQYESNRRRAMAYGTWQPFVDAGPVRTHVRQLGEFGIGWIRAAKLAGVATGTVSKLLYGDRPRNLAPTKRMRPEVALALLSVEPTLENMGPVVPIDGTGTRRRLQALVAAGWPQSEIARRLGMERANFGRTIVSPMVRVSTLRAVVAVYDELWRANPREHGVPARWYTTALATAARNGWAPVGAWDDDTIDDPAAFPDWTGHCGTTDGPRHHYRIGIPVCQPCREARQRHRAEANAQAA</sequence>
<organism evidence="1 2">
    <name type="scientific">Streptomyces lavendofoliae</name>
    <dbReference type="NCBI Taxonomy" id="67314"/>
    <lineage>
        <taxon>Bacteria</taxon>
        <taxon>Bacillati</taxon>
        <taxon>Actinomycetota</taxon>
        <taxon>Actinomycetes</taxon>
        <taxon>Kitasatosporales</taxon>
        <taxon>Streptomycetaceae</taxon>
        <taxon>Streptomyces</taxon>
    </lineage>
</organism>
<reference evidence="1" key="2">
    <citation type="submission" date="2020-09" db="EMBL/GenBank/DDBJ databases">
        <authorList>
            <person name="Sun Q."/>
            <person name="Ohkuma M."/>
        </authorList>
    </citation>
    <scope>NUCLEOTIDE SEQUENCE</scope>
    <source>
        <strain evidence="1">JCM 4391</strain>
    </source>
</reference>
<gene>
    <name evidence="1" type="ORF">GCM10010274_58390</name>
</gene>
<evidence type="ECO:0000313" key="2">
    <source>
        <dbReference type="Proteomes" id="UP000636661"/>
    </source>
</evidence>